<dbReference type="EMBL" id="JAJSBI010000002">
    <property type="protein sequence ID" value="MCD9873058.1"/>
    <property type="molecule type" value="Genomic_DNA"/>
</dbReference>
<name>A0A9Q3Z487_9ACTN</name>
<dbReference type="InterPro" id="IPR002731">
    <property type="entry name" value="ATPase_BadF"/>
</dbReference>
<accession>A0A9Q3Z487</accession>
<dbReference type="Proteomes" id="UP001108029">
    <property type="component" value="Unassembled WGS sequence"/>
</dbReference>
<feature type="region of interest" description="Disordered" evidence="1">
    <location>
        <begin position="222"/>
        <end position="303"/>
    </location>
</feature>
<dbReference type="InterPro" id="IPR043129">
    <property type="entry name" value="ATPase_NBD"/>
</dbReference>
<dbReference type="Gene3D" id="3.30.420.40">
    <property type="match status" value="3"/>
</dbReference>
<keyword evidence="4" id="KW-1185">Reference proteome</keyword>
<dbReference type="RefSeq" id="WP_232647014.1">
    <property type="nucleotide sequence ID" value="NZ_JAJSBI010000002.1"/>
</dbReference>
<evidence type="ECO:0000313" key="4">
    <source>
        <dbReference type="Proteomes" id="UP001108029"/>
    </source>
</evidence>
<evidence type="ECO:0000256" key="1">
    <source>
        <dbReference type="SAM" id="MobiDB-lite"/>
    </source>
</evidence>
<dbReference type="InterPro" id="IPR052519">
    <property type="entry name" value="Euk-type_GlcNAc_Kinase"/>
</dbReference>
<feature type="domain" description="ATPase BadF/BadG/BcrA/BcrD type" evidence="2">
    <location>
        <begin position="22"/>
        <end position="382"/>
    </location>
</feature>
<dbReference type="Pfam" id="PF01869">
    <property type="entry name" value="BcrAD_BadFG"/>
    <property type="match status" value="1"/>
</dbReference>
<organism evidence="3 4">
    <name type="scientific">Streptomyces guryensis</name>
    <dbReference type="NCBI Taxonomy" id="2886947"/>
    <lineage>
        <taxon>Bacteria</taxon>
        <taxon>Bacillati</taxon>
        <taxon>Actinomycetota</taxon>
        <taxon>Actinomycetes</taxon>
        <taxon>Kitasatosporales</taxon>
        <taxon>Streptomycetaceae</taxon>
        <taxon>Streptomyces</taxon>
    </lineage>
</organism>
<reference evidence="3" key="1">
    <citation type="submission" date="2021-12" db="EMBL/GenBank/DDBJ databases">
        <authorList>
            <person name="Lee J.-H."/>
            <person name="Kim S.-B."/>
        </authorList>
    </citation>
    <scope>NUCLEOTIDE SEQUENCE</scope>
    <source>
        <strain evidence="3">NR30</strain>
    </source>
</reference>
<dbReference type="PANTHER" id="PTHR43190:SF3">
    <property type="entry name" value="N-ACETYL-D-GLUCOSAMINE KINASE"/>
    <property type="match status" value="1"/>
</dbReference>
<feature type="region of interest" description="Disordered" evidence="1">
    <location>
        <begin position="1"/>
        <end position="20"/>
    </location>
</feature>
<feature type="compositionally biased region" description="Gly residues" evidence="1">
    <location>
        <begin position="238"/>
        <end position="255"/>
    </location>
</feature>
<feature type="compositionally biased region" description="Low complexity" evidence="1">
    <location>
        <begin position="222"/>
        <end position="237"/>
    </location>
</feature>
<dbReference type="PANTHER" id="PTHR43190">
    <property type="entry name" value="N-ACETYL-D-GLUCOSAMINE KINASE"/>
    <property type="match status" value="1"/>
</dbReference>
<comment type="caution">
    <text evidence="3">The sequence shown here is derived from an EMBL/GenBank/DDBJ whole genome shotgun (WGS) entry which is preliminary data.</text>
</comment>
<dbReference type="AlphaFoldDB" id="A0A9Q3Z487"/>
<dbReference type="SUPFAM" id="SSF53067">
    <property type="entry name" value="Actin-like ATPase domain"/>
    <property type="match status" value="2"/>
</dbReference>
<proteinExistence type="predicted"/>
<sequence length="421" mass="41573">MNNDFNQESGGARDSGEPELVVGLDAGGTRTRAVLAAASDGRVLGEGAAGPGNALTVPPPRLTDHLAEALAQAVPESARGRVVAVAGGFAGATGATEDDPGRLNALTALTAALRRLGITTGSIGISSDIEAAFASAPGTPADGLALVAGTGAVAMRITGRRCTATVDGDGWLLGDDGSGFWIGREAVRAALRMADGRGGATVLAWAVGRTLGLPREVLPGGRAPGAPLGGPAPAAPHGGPGVNAGRSGPPGAGSGGRHEHPGGTPRRAPAVPEGGSDALGEASGGRHADPGRTPRTPAVPEGGSAVWSLADREAYRMHLLPVVMAEPPTRLARLAPLVAEAAREKDPVAEAILHEAAGQLTGTVKALAPQPGERVVATGGLLGPGGPLTAPLTTRLQDLGLTLDWVADGCAGSVALARLLV</sequence>
<protein>
    <submittedName>
        <fullName evidence="3">ATPase</fullName>
    </submittedName>
</protein>
<evidence type="ECO:0000259" key="2">
    <source>
        <dbReference type="Pfam" id="PF01869"/>
    </source>
</evidence>
<evidence type="ECO:0000313" key="3">
    <source>
        <dbReference type="EMBL" id="MCD9873058.1"/>
    </source>
</evidence>
<gene>
    <name evidence="3" type="ORF">LJ657_05130</name>
</gene>